<comment type="caution">
    <text evidence="3">The sequence shown here is derived from an EMBL/GenBank/DDBJ whole genome shotgun (WGS) entry which is preliminary data.</text>
</comment>
<dbReference type="EMBL" id="PDXD01000014">
    <property type="protein sequence ID" value="RYN75579.1"/>
    <property type="molecule type" value="Genomic_DNA"/>
</dbReference>
<name>A0A4Q4NGN2_ALTAL</name>
<dbReference type="PROSITE" id="PS50020">
    <property type="entry name" value="WW_DOMAIN_2"/>
    <property type="match status" value="1"/>
</dbReference>
<dbReference type="InterPro" id="IPR036020">
    <property type="entry name" value="WW_dom_sf"/>
</dbReference>
<dbReference type="SMART" id="SM00456">
    <property type="entry name" value="WW"/>
    <property type="match status" value="1"/>
</dbReference>
<dbReference type="PANTHER" id="PTHR33112:SF12">
    <property type="entry name" value="HETEROKARYON INCOMPATIBILITY DOMAIN-CONTAINING PROTEIN"/>
    <property type="match status" value="1"/>
</dbReference>
<evidence type="ECO:0000259" key="2">
    <source>
        <dbReference type="PROSITE" id="PS50020"/>
    </source>
</evidence>
<dbReference type="VEuPathDB" id="FungiDB:CC77DRAFT_697384"/>
<evidence type="ECO:0000256" key="1">
    <source>
        <dbReference type="SAM" id="MobiDB-lite"/>
    </source>
</evidence>
<feature type="compositionally biased region" description="Basic and acidic residues" evidence="1">
    <location>
        <begin position="29"/>
        <end position="40"/>
    </location>
</feature>
<reference evidence="4" key="1">
    <citation type="journal article" date="2019" name="bioRxiv">
        <title>Genomics, evolutionary history and diagnostics of the Alternaria alternata species group including apple and Asian pear pathotypes.</title>
        <authorList>
            <person name="Armitage A.D."/>
            <person name="Cockerton H.M."/>
            <person name="Sreenivasaprasad S."/>
            <person name="Woodhall J.W."/>
            <person name="Lane C.R."/>
            <person name="Harrison R.J."/>
            <person name="Clarkson J.P."/>
        </authorList>
    </citation>
    <scope>NUCLEOTIDE SEQUENCE [LARGE SCALE GENOMIC DNA]</scope>
    <source>
        <strain evidence="4">FERA 1177</strain>
    </source>
</reference>
<evidence type="ECO:0000313" key="3">
    <source>
        <dbReference type="EMBL" id="RYN75579.1"/>
    </source>
</evidence>
<sequence length="1028" mass="116444">MDSNAPFPAGRTSNGSFEDFEDGDSMASSKREGKDKKDDTGLGSSQASGLRRSLIGIRSRVSDTVSVLRSVVGLQTDKLCTTCKNIPFVECLPGDSEEDGEVADCISPAHDPLISYLSLSRILEHREFCKFCNLLFRTVCEPEYDLLKAQHIEKYLPESGKYKDLRSFPDWIKRNTYLKREWVGGAGMWPFGYAADEQAASSTLQQAEKLFLEAEDRDINTKSLNMNDLKDMYNSRDTVADTMVAANTSLAIINLVTNQKSEGLQKGLGSAQFAMGQLALLRSKKRKRLPCIFMIRAYRKHEEKRGALSVRVYGHGRAPLAPLKEICHFSLRFETSSSPRIVKQQIWYGQKIGPRIDVPFFKHCVKACTSKHDCGELLGDSVNEPILTPEWEEAAIFRLLDVRKMCITEMNFCNMIRSRSDLRYVALSYRWGIIPLLEGWKEYKDDAGRPYYHNKGTNDVTWTRQTSSIRLTSTNKFALSKEHSLEAEGVHIPKTIKDAIEVVQAIGERYMWVDQLCVPQEGDEHVMHANIQRMGHVYNRALFTIVAGDSSHADEGLRGLHGHPSRGKQVFEDDIIKNTRMVLPTRMELKYGAWEERAWCLQEKLLSRRMLIFAGGFAVWHCRGGTWREDVNALDGDKSLISFPWLRLTPLPHPSHDISPAGLQVVREDGSVRLMRLPSVHQYIDAVEDLGRRTIGKSCDILSAFNGLANVLCGPGFLNSPLRNGLPCHFLDVALLWQSDEPMRRRQDDFNRKCPPSWTWAGWEAAQALLVSGSKGARIRYDQPFDVLVLDSGIVRRYRRCGEERIRPRKGTFYGIQEKRHGLSLQELGLFGMSNMSARGFRDWDSADARPAPKPRLNIPLGELTEQYLIMNTELVNLNLGSDCWKVRTSTKRAGDEHCIIEFHNTKPTETTSKAEEVTQPDLQIKTVVSREHWINTATHLKVGTVKFDTGFDEHRANSVTAILLSEAQYLGNETRPDVLGYPLYNILLVKTVRVQGGVRFMERIGLGRVYKYAWREAGARKEVVVLE</sequence>
<dbReference type="AlphaFoldDB" id="A0A4Q4NGN2"/>
<dbReference type="InterPro" id="IPR001202">
    <property type="entry name" value="WW_dom"/>
</dbReference>
<protein>
    <recommendedName>
        <fullName evidence="2">WW domain-containing protein</fullName>
    </recommendedName>
</protein>
<dbReference type="CDD" id="cd00201">
    <property type="entry name" value="WW"/>
    <property type="match status" value="1"/>
</dbReference>
<dbReference type="PANTHER" id="PTHR33112">
    <property type="entry name" value="DOMAIN PROTEIN, PUTATIVE-RELATED"/>
    <property type="match status" value="1"/>
</dbReference>
<gene>
    <name evidence="3" type="ORF">AA0117_g6258</name>
</gene>
<organism evidence="3 4">
    <name type="scientific">Alternaria alternata</name>
    <name type="common">Alternaria rot fungus</name>
    <name type="synonym">Torula alternata</name>
    <dbReference type="NCBI Taxonomy" id="5599"/>
    <lineage>
        <taxon>Eukaryota</taxon>
        <taxon>Fungi</taxon>
        <taxon>Dikarya</taxon>
        <taxon>Ascomycota</taxon>
        <taxon>Pezizomycotina</taxon>
        <taxon>Dothideomycetes</taxon>
        <taxon>Pleosporomycetidae</taxon>
        <taxon>Pleosporales</taxon>
        <taxon>Pleosporineae</taxon>
        <taxon>Pleosporaceae</taxon>
        <taxon>Alternaria</taxon>
        <taxon>Alternaria sect. Alternaria</taxon>
        <taxon>Alternaria alternata complex</taxon>
    </lineage>
</organism>
<dbReference type="Gene3D" id="2.20.70.10">
    <property type="match status" value="1"/>
</dbReference>
<feature type="domain" description="WW" evidence="2">
    <location>
        <begin position="434"/>
        <end position="467"/>
    </location>
</feature>
<accession>A0A4Q4NGN2</accession>
<feature type="region of interest" description="Disordered" evidence="1">
    <location>
        <begin position="1"/>
        <end position="47"/>
    </location>
</feature>
<dbReference type="InterPro" id="IPR010730">
    <property type="entry name" value="HET"/>
</dbReference>
<dbReference type="SUPFAM" id="SSF51045">
    <property type="entry name" value="WW domain"/>
    <property type="match status" value="1"/>
</dbReference>
<dbReference type="Pfam" id="PF06985">
    <property type="entry name" value="HET"/>
    <property type="match status" value="1"/>
</dbReference>
<proteinExistence type="predicted"/>
<dbReference type="Proteomes" id="UP000291422">
    <property type="component" value="Unassembled WGS sequence"/>
</dbReference>
<evidence type="ECO:0000313" key="4">
    <source>
        <dbReference type="Proteomes" id="UP000291422"/>
    </source>
</evidence>